<organism evidence="1 2">
    <name type="scientific">Aldrovandia affinis</name>
    <dbReference type="NCBI Taxonomy" id="143900"/>
    <lineage>
        <taxon>Eukaryota</taxon>
        <taxon>Metazoa</taxon>
        <taxon>Chordata</taxon>
        <taxon>Craniata</taxon>
        <taxon>Vertebrata</taxon>
        <taxon>Euteleostomi</taxon>
        <taxon>Actinopterygii</taxon>
        <taxon>Neopterygii</taxon>
        <taxon>Teleostei</taxon>
        <taxon>Notacanthiformes</taxon>
        <taxon>Halosauridae</taxon>
        <taxon>Aldrovandia</taxon>
    </lineage>
</organism>
<comment type="caution">
    <text evidence="1">The sequence shown here is derived from an EMBL/GenBank/DDBJ whole genome shotgun (WGS) entry which is preliminary data.</text>
</comment>
<keyword evidence="2" id="KW-1185">Reference proteome</keyword>
<reference evidence="1" key="1">
    <citation type="journal article" date="2023" name="Science">
        <title>Genome structures resolve the early diversification of teleost fishes.</title>
        <authorList>
            <person name="Parey E."/>
            <person name="Louis A."/>
            <person name="Montfort J."/>
            <person name="Bouchez O."/>
            <person name="Roques C."/>
            <person name="Iampietro C."/>
            <person name="Lluch J."/>
            <person name="Castinel A."/>
            <person name="Donnadieu C."/>
            <person name="Desvignes T."/>
            <person name="Floi Bucao C."/>
            <person name="Jouanno E."/>
            <person name="Wen M."/>
            <person name="Mejri S."/>
            <person name="Dirks R."/>
            <person name="Jansen H."/>
            <person name="Henkel C."/>
            <person name="Chen W.J."/>
            <person name="Zahm M."/>
            <person name="Cabau C."/>
            <person name="Klopp C."/>
            <person name="Thompson A.W."/>
            <person name="Robinson-Rechavi M."/>
            <person name="Braasch I."/>
            <person name="Lecointre G."/>
            <person name="Bobe J."/>
            <person name="Postlethwait J.H."/>
            <person name="Berthelot C."/>
            <person name="Roest Crollius H."/>
            <person name="Guiguen Y."/>
        </authorList>
    </citation>
    <scope>NUCLEOTIDE SEQUENCE</scope>
    <source>
        <strain evidence="1">NC1722</strain>
    </source>
</reference>
<dbReference type="AlphaFoldDB" id="A0AAD7SC08"/>
<evidence type="ECO:0000313" key="1">
    <source>
        <dbReference type="EMBL" id="KAJ8399518.1"/>
    </source>
</evidence>
<protein>
    <submittedName>
        <fullName evidence="1">Uncharacterized protein</fullName>
    </submittedName>
</protein>
<dbReference type="Proteomes" id="UP001221898">
    <property type="component" value="Unassembled WGS sequence"/>
</dbReference>
<gene>
    <name evidence="1" type="ORF">AAFF_G00412300</name>
</gene>
<accession>A0AAD7SC08</accession>
<dbReference type="EMBL" id="JAINUG010000083">
    <property type="protein sequence ID" value="KAJ8399518.1"/>
    <property type="molecule type" value="Genomic_DNA"/>
</dbReference>
<sequence length="135" mass="15091">MVVSAPGQSDDIIAPESRCSGLYPHPLTAASTLSVSCLLRCILRAGRSLRHRKWHVFRLWGPCRVVAVLREGLRYFHTSLTLLPQLWGDVSRIRCLRLGNLTLDGRGPWKNDRTAFLGIKRSWKSGAGGLRPVEC</sequence>
<proteinExistence type="predicted"/>
<name>A0AAD7SC08_9TELE</name>
<evidence type="ECO:0000313" key="2">
    <source>
        <dbReference type="Proteomes" id="UP001221898"/>
    </source>
</evidence>